<keyword evidence="1" id="KW-0285">Flavoprotein</keyword>
<name>A0A2G9UFJ6_TELCI</name>
<dbReference type="PANTHER" id="PTHR43656">
    <property type="entry name" value="BINDING OXIDOREDUCTASE, PUTATIVE (AFU_ORTHOLOGUE AFUA_2G08260)-RELATED"/>
    <property type="match status" value="1"/>
</dbReference>
<dbReference type="Gene3D" id="3.20.20.70">
    <property type="entry name" value="Aldolase class I"/>
    <property type="match status" value="1"/>
</dbReference>
<dbReference type="InterPro" id="IPR051799">
    <property type="entry name" value="NADH_flavin_oxidoreductase"/>
</dbReference>
<accession>A0A2G9UFJ6</accession>
<dbReference type="SUPFAM" id="SSF51395">
    <property type="entry name" value="FMN-linked oxidoreductases"/>
    <property type="match status" value="1"/>
</dbReference>
<keyword evidence="4" id="KW-1185">Reference proteome</keyword>
<dbReference type="Proteomes" id="UP000230423">
    <property type="component" value="Unassembled WGS sequence"/>
</dbReference>
<evidence type="ECO:0000256" key="2">
    <source>
        <dbReference type="ARBA" id="ARBA00023002"/>
    </source>
</evidence>
<evidence type="ECO:0000313" key="4">
    <source>
        <dbReference type="Proteomes" id="UP000230423"/>
    </source>
</evidence>
<protein>
    <submittedName>
        <fullName evidence="3">Uncharacterized protein</fullName>
    </submittedName>
</protein>
<dbReference type="EMBL" id="KZ346835">
    <property type="protein sequence ID" value="PIO68956.1"/>
    <property type="molecule type" value="Genomic_DNA"/>
</dbReference>
<organism evidence="3 4">
    <name type="scientific">Teladorsagia circumcincta</name>
    <name type="common">Brown stomach worm</name>
    <name type="synonym">Ostertagia circumcincta</name>
    <dbReference type="NCBI Taxonomy" id="45464"/>
    <lineage>
        <taxon>Eukaryota</taxon>
        <taxon>Metazoa</taxon>
        <taxon>Ecdysozoa</taxon>
        <taxon>Nematoda</taxon>
        <taxon>Chromadorea</taxon>
        <taxon>Rhabditida</taxon>
        <taxon>Rhabditina</taxon>
        <taxon>Rhabditomorpha</taxon>
        <taxon>Strongyloidea</taxon>
        <taxon>Trichostrongylidae</taxon>
        <taxon>Teladorsagia</taxon>
    </lineage>
</organism>
<dbReference type="PANTHER" id="PTHR43656:SF5">
    <property type="entry name" value="NADH:FLAVIN OXIDOREDUCTASE_NADH OXIDASE N-TERMINAL DOMAIN-CONTAINING PROTEIN"/>
    <property type="match status" value="1"/>
</dbReference>
<evidence type="ECO:0000256" key="1">
    <source>
        <dbReference type="ARBA" id="ARBA00022630"/>
    </source>
</evidence>
<dbReference type="GO" id="GO:0016491">
    <property type="term" value="F:oxidoreductase activity"/>
    <property type="evidence" value="ECO:0007669"/>
    <property type="project" value="UniProtKB-KW"/>
</dbReference>
<proteinExistence type="predicted"/>
<reference evidence="3 4" key="1">
    <citation type="submission" date="2015-09" db="EMBL/GenBank/DDBJ databases">
        <title>Draft genome of the parasitic nematode Teladorsagia circumcincta isolate WARC Sus (inbred).</title>
        <authorList>
            <person name="Mitreva M."/>
        </authorList>
    </citation>
    <scope>NUCLEOTIDE SEQUENCE [LARGE SCALE GENOMIC DNA]</scope>
    <source>
        <strain evidence="3 4">S</strain>
    </source>
</reference>
<gene>
    <name evidence="3" type="ORF">TELCIR_09235</name>
</gene>
<dbReference type="AlphaFoldDB" id="A0A2G9UFJ6"/>
<sequence>MPAFYHRRESTRKREAFFAEFAEQIRPVFKDTVVYLTGGFRTVPAMVKAVADRITDGIGLGRPITAEPDLPAKILRGECMSAPDTKLDQDDFVITLIASLTQMWQMGRRPYADLKNVCDDIADLSNPKEVENFIKKADQFFTEATKAIKKKEPINCVMKYENIVA</sequence>
<keyword evidence="2" id="KW-0560">Oxidoreductase</keyword>
<dbReference type="OrthoDB" id="1663137at2759"/>
<evidence type="ECO:0000313" key="3">
    <source>
        <dbReference type="EMBL" id="PIO68956.1"/>
    </source>
</evidence>
<dbReference type="InterPro" id="IPR013785">
    <property type="entry name" value="Aldolase_TIM"/>
</dbReference>